<name>A0A396HTC6_MEDTR</name>
<organism evidence="1">
    <name type="scientific">Medicago truncatula</name>
    <name type="common">Barrel medic</name>
    <name type="synonym">Medicago tribuloides</name>
    <dbReference type="NCBI Taxonomy" id="3880"/>
    <lineage>
        <taxon>Eukaryota</taxon>
        <taxon>Viridiplantae</taxon>
        <taxon>Streptophyta</taxon>
        <taxon>Embryophyta</taxon>
        <taxon>Tracheophyta</taxon>
        <taxon>Spermatophyta</taxon>
        <taxon>Magnoliopsida</taxon>
        <taxon>eudicotyledons</taxon>
        <taxon>Gunneridae</taxon>
        <taxon>Pentapetalae</taxon>
        <taxon>rosids</taxon>
        <taxon>fabids</taxon>
        <taxon>Fabales</taxon>
        <taxon>Fabaceae</taxon>
        <taxon>Papilionoideae</taxon>
        <taxon>50 kb inversion clade</taxon>
        <taxon>NPAAA clade</taxon>
        <taxon>Hologalegina</taxon>
        <taxon>IRL clade</taxon>
        <taxon>Trifolieae</taxon>
        <taxon>Medicago</taxon>
    </lineage>
</organism>
<dbReference type="AlphaFoldDB" id="A0A396HTC6"/>
<reference evidence="1" key="1">
    <citation type="journal article" date="2018" name="Nat. Plants">
        <title>Whole-genome landscape of Medicago truncatula symbiotic genes.</title>
        <authorList>
            <person name="Pecrix Y."/>
            <person name="Gamas P."/>
            <person name="Carrere S."/>
        </authorList>
    </citation>
    <scope>NUCLEOTIDE SEQUENCE</scope>
    <source>
        <tissue evidence="1">Leaves</tissue>
    </source>
</reference>
<gene>
    <name evidence="1" type="ORF">MtrunA17_Chr5g0431381</name>
</gene>
<evidence type="ECO:0000313" key="1">
    <source>
        <dbReference type="EMBL" id="RHN56616.1"/>
    </source>
</evidence>
<dbReference type="Proteomes" id="UP000265566">
    <property type="component" value="Chromosome 5"/>
</dbReference>
<protein>
    <submittedName>
        <fullName evidence="1">Uncharacterized protein</fullName>
    </submittedName>
</protein>
<proteinExistence type="predicted"/>
<comment type="caution">
    <text evidence="1">The sequence shown here is derived from an EMBL/GenBank/DDBJ whole genome shotgun (WGS) entry which is preliminary data.</text>
</comment>
<dbReference type="Gramene" id="rna32046">
    <property type="protein sequence ID" value="RHN56616.1"/>
    <property type="gene ID" value="gene32046"/>
</dbReference>
<sequence length="60" mass="7302">MNLYSYIQQIDHIRKMQCIFSSMFNTRDTFVLEVYSCIIREDNALNYRLCRWAHSYLGET</sequence>
<accession>A0A396HTC6</accession>
<dbReference type="EMBL" id="PSQE01000005">
    <property type="protein sequence ID" value="RHN56616.1"/>
    <property type="molecule type" value="Genomic_DNA"/>
</dbReference>